<dbReference type="GeneID" id="14006099"/>
<gene>
    <name evidence="1" type="ORF">PJG4_100</name>
</gene>
<accession>F4YDP0</accession>
<proteinExistence type="predicted"/>
<sequence length="64" mass="7257">MLPAHRLICIMRARGRPEACLRRKNPYGKPRDRSASTTDLSAYKSLTVTCKPCRVISNQPQRSV</sequence>
<dbReference type="Proteomes" id="UP000008741">
    <property type="component" value="Segment"/>
</dbReference>
<organism evidence="1 2">
    <name type="scientific">Pseudomonas phage JG004</name>
    <dbReference type="NCBI Taxonomy" id="757342"/>
    <lineage>
        <taxon>Viruses</taxon>
        <taxon>Duplodnaviria</taxon>
        <taxon>Heunggongvirae</taxon>
        <taxon>Uroviricota</taxon>
        <taxon>Caudoviricetes</taxon>
        <taxon>Vandenendeviridae</taxon>
        <taxon>Skurskavirinae</taxon>
        <taxon>Pakpunavirus</taxon>
        <taxon>Pakpunavirus JG004</taxon>
    </lineage>
</organism>
<evidence type="ECO:0000313" key="2">
    <source>
        <dbReference type="Proteomes" id="UP000008741"/>
    </source>
</evidence>
<dbReference type="KEGG" id="vg:14006099"/>
<name>F4YDP0_9CAUD</name>
<evidence type="ECO:0000313" key="1">
    <source>
        <dbReference type="EMBL" id="ADF58188.1"/>
    </source>
</evidence>
<reference evidence="1 2" key="1">
    <citation type="journal article" date="2011" name="BMC Microbiol.">
        <title>Sequencing and Characterization of Pseudomonas aeruginosa phage JG004.</title>
        <authorList>
            <person name="Garbe J."/>
            <person name="Bunk B."/>
            <person name="Rohde M."/>
            <person name="Schobert M."/>
        </authorList>
    </citation>
    <scope>NUCLEOTIDE SEQUENCE [LARGE SCALE GENOMIC DNA]</scope>
    <source>
        <strain evidence="1 2">JG004</strain>
    </source>
</reference>
<keyword evidence="2" id="KW-1185">Reference proteome</keyword>
<dbReference type="RefSeq" id="YP_007002440.1">
    <property type="nucleotide sequence ID" value="NC_019450.1"/>
</dbReference>
<protein>
    <submittedName>
        <fullName evidence="1">Uncharacterized protein</fullName>
    </submittedName>
</protein>
<dbReference type="EMBL" id="GU988610">
    <property type="protein sequence ID" value="ADF58188.1"/>
    <property type="molecule type" value="Genomic_DNA"/>
</dbReference>